<dbReference type="CDD" id="cd07381">
    <property type="entry name" value="MPP_CapA"/>
    <property type="match status" value="1"/>
</dbReference>
<keyword evidence="5" id="KW-1185">Reference proteome</keyword>
<evidence type="ECO:0000256" key="2">
    <source>
        <dbReference type="SAM" id="Phobius"/>
    </source>
</evidence>
<comment type="caution">
    <text evidence="4">The sequence shown here is derived from an EMBL/GenBank/DDBJ whole genome shotgun (WGS) entry which is preliminary data.</text>
</comment>
<dbReference type="InterPro" id="IPR052169">
    <property type="entry name" value="CW_Biosynth-Accessory"/>
</dbReference>
<evidence type="ECO:0000256" key="1">
    <source>
        <dbReference type="ARBA" id="ARBA00005662"/>
    </source>
</evidence>
<dbReference type="PANTHER" id="PTHR33393">
    <property type="entry name" value="POLYGLUTAMINE SYNTHESIS ACCESSORY PROTEIN RV0574C-RELATED"/>
    <property type="match status" value="1"/>
</dbReference>
<comment type="similarity">
    <text evidence="1">Belongs to the CapA family.</text>
</comment>
<dbReference type="RefSeq" id="WP_127741251.1">
    <property type="nucleotide sequence ID" value="NZ_RZTZ01000014.1"/>
</dbReference>
<dbReference type="SUPFAM" id="SSF56300">
    <property type="entry name" value="Metallo-dependent phosphatases"/>
    <property type="match status" value="1"/>
</dbReference>
<keyword evidence="2" id="KW-0812">Transmembrane</keyword>
<dbReference type="InterPro" id="IPR019079">
    <property type="entry name" value="Capsule_synth_CapA"/>
</dbReference>
<dbReference type="Gene3D" id="3.60.21.10">
    <property type="match status" value="1"/>
</dbReference>
<dbReference type="Proteomes" id="UP000288024">
    <property type="component" value="Unassembled WGS sequence"/>
</dbReference>
<dbReference type="EMBL" id="RZTZ01000014">
    <property type="protein sequence ID" value="RVT57946.1"/>
    <property type="molecule type" value="Genomic_DNA"/>
</dbReference>
<feature type="transmembrane region" description="Helical" evidence="2">
    <location>
        <begin position="7"/>
        <end position="24"/>
    </location>
</feature>
<gene>
    <name evidence="4" type="ORF">EM808_23105</name>
</gene>
<sequence>MKKNVQLYILLAFIGASIAAFAFYKLNPDNADNKKEGYTSSNLPMKQNDVGTKSIGREATLGAVGDILIHDRVYNEAKVDDGFDFKPMLAEVKEALEKPDVLLANQETIVAGEKIGLSSYPSFNSPHEVADALVDAGVDIVTTANNHSLDRGVSAQKQSLEYLNKINLPYVGTFASEEDQQKLRVLESNGIKIAYLSYTYGLNGISVPKNEAYIVNLIDKEKMKKEIAIAKKQADFIVMGIHWGIEYERNPNQEQKNLAQFLVDEGVDIIFGGHPHVLQPMEWLYDKNGEKSLVVYSLGNFLSGQADDYRDIGGMVTVKVSKTELGGKTTKKMEVPSFYPTYVYSKNDKGYKMVPLEDAGKLGLPDSKQNYQEIMTHMLKGVHPK</sequence>
<dbReference type="InterPro" id="IPR029052">
    <property type="entry name" value="Metallo-depent_PP-like"/>
</dbReference>
<feature type="domain" description="Capsule synthesis protein CapA" evidence="3">
    <location>
        <begin position="60"/>
        <end position="305"/>
    </location>
</feature>
<organism evidence="4 5">
    <name type="scientific">Niallia taxi</name>
    <dbReference type="NCBI Taxonomy" id="2499688"/>
    <lineage>
        <taxon>Bacteria</taxon>
        <taxon>Bacillati</taxon>
        <taxon>Bacillota</taxon>
        <taxon>Bacilli</taxon>
        <taxon>Bacillales</taxon>
        <taxon>Bacillaceae</taxon>
        <taxon>Niallia</taxon>
    </lineage>
</organism>
<name>A0A437K596_9BACI</name>
<keyword evidence="2" id="KW-1133">Transmembrane helix</keyword>
<dbReference type="SMART" id="SM00854">
    <property type="entry name" value="PGA_cap"/>
    <property type="match status" value="1"/>
</dbReference>
<keyword evidence="2" id="KW-0472">Membrane</keyword>
<evidence type="ECO:0000313" key="4">
    <source>
        <dbReference type="EMBL" id="RVT57946.1"/>
    </source>
</evidence>
<evidence type="ECO:0000259" key="3">
    <source>
        <dbReference type="SMART" id="SM00854"/>
    </source>
</evidence>
<accession>A0A437K596</accession>
<reference evidence="4 5" key="1">
    <citation type="submission" date="2019-01" db="EMBL/GenBank/DDBJ databases">
        <title>Bacillus sp. M5HDSG1-1, whole genome shotgun sequence.</title>
        <authorList>
            <person name="Tuo L."/>
        </authorList>
    </citation>
    <scope>NUCLEOTIDE SEQUENCE [LARGE SCALE GENOMIC DNA]</scope>
    <source>
        <strain evidence="4 5">M5HDSG1-1</strain>
    </source>
</reference>
<evidence type="ECO:0000313" key="5">
    <source>
        <dbReference type="Proteomes" id="UP000288024"/>
    </source>
</evidence>
<dbReference type="Pfam" id="PF09587">
    <property type="entry name" value="PGA_cap"/>
    <property type="match status" value="1"/>
</dbReference>
<dbReference type="PANTHER" id="PTHR33393:SF12">
    <property type="entry name" value="CAPSULE BIOSYNTHESIS PROTEIN CAPA"/>
    <property type="match status" value="1"/>
</dbReference>
<protein>
    <submittedName>
        <fullName evidence="4">CapA family protein</fullName>
    </submittedName>
</protein>
<dbReference type="AlphaFoldDB" id="A0A437K596"/>
<proteinExistence type="inferred from homology"/>